<keyword evidence="6 10" id="KW-0067">ATP-binding</keyword>
<dbReference type="GO" id="GO:0005886">
    <property type="term" value="C:plasma membrane"/>
    <property type="evidence" value="ECO:0007669"/>
    <property type="project" value="UniProtKB-SubCell"/>
</dbReference>
<dbReference type="PIRSF" id="PIRSF039085">
    <property type="entry name" value="ABC_ATPase_HisP"/>
    <property type="match status" value="1"/>
</dbReference>
<evidence type="ECO:0000313" key="11">
    <source>
        <dbReference type="Proteomes" id="UP000244755"/>
    </source>
</evidence>
<dbReference type="OrthoDB" id="9802264at2"/>
<evidence type="ECO:0000256" key="2">
    <source>
        <dbReference type="ARBA" id="ARBA00005417"/>
    </source>
</evidence>
<name>A0A2R4WWJ6_9HYPH</name>
<dbReference type="InterPro" id="IPR030679">
    <property type="entry name" value="ABC_ATPase_HisP-typ"/>
</dbReference>
<sequence>MALVEISDIRKSYGAHQVLHDVSLTIEPHEVVALIGKSGSGKSTLLRCINGLGTIDSGRVIVDGLSATGSRDELRRLRMTVGMVFQSYNLFPHLTVGQNVTLAPTLVLKRSKAAAAAAARAALARVGLSDKFDALPEQLSGGQQQRVAIARALAMEPRVMLFDEVTSALDPEWTREVLKVMADLAFGGMTMVLVTHEMQFAREVATRVVFMHRGRVWESGPPQEIFAAPRTPELQTFLSVELK</sequence>
<evidence type="ECO:0000256" key="7">
    <source>
        <dbReference type="ARBA" id="ARBA00022970"/>
    </source>
</evidence>
<dbReference type="KEGG" id="mee:DA075_34170"/>
<dbReference type="PROSITE" id="PS50893">
    <property type="entry name" value="ABC_TRANSPORTER_2"/>
    <property type="match status" value="1"/>
</dbReference>
<gene>
    <name evidence="10" type="ORF">DA075_34170</name>
</gene>
<organism evidence="10 11">
    <name type="scientific">Methylobacterium currus</name>
    <dbReference type="NCBI Taxonomy" id="2051553"/>
    <lineage>
        <taxon>Bacteria</taxon>
        <taxon>Pseudomonadati</taxon>
        <taxon>Pseudomonadota</taxon>
        <taxon>Alphaproteobacteria</taxon>
        <taxon>Hyphomicrobiales</taxon>
        <taxon>Methylobacteriaceae</taxon>
        <taxon>Methylobacterium</taxon>
    </lineage>
</organism>
<accession>A0A2R4WWJ6</accession>
<dbReference type="EMBL" id="CP028844">
    <property type="protein sequence ID" value="AWB25870.1"/>
    <property type="molecule type" value="Genomic_DNA"/>
</dbReference>
<keyword evidence="4" id="KW-1003">Cell membrane</keyword>
<dbReference type="CDD" id="cd03262">
    <property type="entry name" value="ABC_HisP_GlnQ"/>
    <property type="match status" value="1"/>
</dbReference>
<dbReference type="InterPro" id="IPR003439">
    <property type="entry name" value="ABC_transporter-like_ATP-bd"/>
</dbReference>
<dbReference type="InterPro" id="IPR027417">
    <property type="entry name" value="P-loop_NTPase"/>
</dbReference>
<dbReference type="SMART" id="SM00382">
    <property type="entry name" value="AAA"/>
    <property type="match status" value="1"/>
</dbReference>
<dbReference type="PANTHER" id="PTHR43166:SF9">
    <property type="entry name" value="GLUTAMATE_ASPARTATE IMPORT ATP-BINDING PROTEIN GLTL"/>
    <property type="match status" value="1"/>
</dbReference>
<dbReference type="InterPro" id="IPR050086">
    <property type="entry name" value="MetN_ABC_transporter-like"/>
</dbReference>
<dbReference type="PROSITE" id="PS00211">
    <property type="entry name" value="ABC_TRANSPORTER_1"/>
    <property type="match status" value="1"/>
</dbReference>
<dbReference type="Pfam" id="PF00005">
    <property type="entry name" value="ABC_tran"/>
    <property type="match status" value="1"/>
</dbReference>
<keyword evidence="3" id="KW-0813">Transport</keyword>
<dbReference type="GO" id="GO:0005524">
    <property type="term" value="F:ATP binding"/>
    <property type="evidence" value="ECO:0007669"/>
    <property type="project" value="UniProtKB-KW"/>
</dbReference>
<evidence type="ECO:0000256" key="5">
    <source>
        <dbReference type="ARBA" id="ARBA00022741"/>
    </source>
</evidence>
<feature type="domain" description="ABC transporter" evidence="9">
    <location>
        <begin position="4"/>
        <end position="238"/>
    </location>
</feature>
<dbReference type="GO" id="GO:0016887">
    <property type="term" value="F:ATP hydrolysis activity"/>
    <property type="evidence" value="ECO:0007669"/>
    <property type="project" value="InterPro"/>
</dbReference>
<keyword evidence="8" id="KW-0472">Membrane</keyword>
<proteinExistence type="inferred from homology"/>
<dbReference type="SUPFAM" id="SSF52540">
    <property type="entry name" value="P-loop containing nucleoside triphosphate hydrolases"/>
    <property type="match status" value="1"/>
</dbReference>
<keyword evidence="7" id="KW-0029">Amino-acid transport</keyword>
<dbReference type="PANTHER" id="PTHR43166">
    <property type="entry name" value="AMINO ACID IMPORT ATP-BINDING PROTEIN"/>
    <property type="match status" value="1"/>
</dbReference>
<evidence type="ECO:0000256" key="3">
    <source>
        <dbReference type="ARBA" id="ARBA00022448"/>
    </source>
</evidence>
<dbReference type="InterPro" id="IPR017871">
    <property type="entry name" value="ABC_transporter-like_CS"/>
</dbReference>
<dbReference type="RefSeq" id="WP_099957493.1">
    <property type="nucleotide sequence ID" value="NZ_CP028844.1"/>
</dbReference>
<dbReference type="FunFam" id="3.40.50.300:FF:000020">
    <property type="entry name" value="Amino acid ABC transporter ATP-binding component"/>
    <property type="match status" value="1"/>
</dbReference>
<comment type="similarity">
    <text evidence="2">Belongs to the ABC transporter superfamily.</text>
</comment>
<evidence type="ECO:0000256" key="6">
    <source>
        <dbReference type="ARBA" id="ARBA00022840"/>
    </source>
</evidence>
<evidence type="ECO:0000256" key="4">
    <source>
        <dbReference type="ARBA" id="ARBA00022475"/>
    </source>
</evidence>
<comment type="subcellular location">
    <subcellularLocation>
        <location evidence="1">Cell membrane</location>
        <topology evidence="1">Peripheral membrane protein</topology>
    </subcellularLocation>
</comment>
<evidence type="ECO:0000256" key="1">
    <source>
        <dbReference type="ARBA" id="ARBA00004202"/>
    </source>
</evidence>
<dbReference type="Proteomes" id="UP000244755">
    <property type="component" value="Chromosome 2"/>
</dbReference>
<reference evidence="10 11" key="1">
    <citation type="submission" date="2018-04" db="EMBL/GenBank/DDBJ databases">
        <title>Methylobacterium sp. PR1016A genome.</title>
        <authorList>
            <person name="Park W."/>
        </authorList>
    </citation>
    <scope>NUCLEOTIDE SEQUENCE [LARGE SCALE GENOMIC DNA]</scope>
    <source>
        <strain evidence="10 11">PR1016A</strain>
    </source>
</reference>
<evidence type="ECO:0000256" key="8">
    <source>
        <dbReference type="ARBA" id="ARBA00023136"/>
    </source>
</evidence>
<dbReference type="InterPro" id="IPR003593">
    <property type="entry name" value="AAA+_ATPase"/>
</dbReference>
<dbReference type="Gene3D" id="3.40.50.300">
    <property type="entry name" value="P-loop containing nucleotide triphosphate hydrolases"/>
    <property type="match status" value="1"/>
</dbReference>
<keyword evidence="11" id="KW-1185">Reference proteome</keyword>
<protein>
    <submittedName>
        <fullName evidence="10">Amino acid ABC transporter ATP-binding protein</fullName>
    </submittedName>
</protein>
<evidence type="ECO:0000259" key="9">
    <source>
        <dbReference type="PROSITE" id="PS50893"/>
    </source>
</evidence>
<dbReference type="GO" id="GO:0015424">
    <property type="term" value="F:ABC-type amino acid transporter activity"/>
    <property type="evidence" value="ECO:0007669"/>
    <property type="project" value="InterPro"/>
</dbReference>
<dbReference type="AlphaFoldDB" id="A0A2R4WWJ6"/>
<keyword evidence="5" id="KW-0547">Nucleotide-binding</keyword>
<evidence type="ECO:0000313" key="10">
    <source>
        <dbReference type="EMBL" id="AWB25870.1"/>
    </source>
</evidence>